<keyword evidence="3" id="KW-1185">Reference proteome</keyword>
<dbReference type="RefSeq" id="WP_311558018.1">
    <property type="nucleotide sequence ID" value="NZ_JAVREJ010000013.1"/>
</dbReference>
<feature type="region of interest" description="Disordered" evidence="1">
    <location>
        <begin position="116"/>
        <end position="135"/>
    </location>
</feature>
<proteinExistence type="predicted"/>
<protein>
    <submittedName>
        <fullName evidence="2">Uncharacterized protein</fullName>
    </submittedName>
</protein>
<dbReference type="Proteomes" id="UP001183202">
    <property type="component" value="Unassembled WGS sequence"/>
</dbReference>
<organism evidence="2 3">
    <name type="scientific">Pseudonocardia charpentierae</name>
    <dbReference type="NCBI Taxonomy" id="3075545"/>
    <lineage>
        <taxon>Bacteria</taxon>
        <taxon>Bacillati</taxon>
        <taxon>Actinomycetota</taxon>
        <taxon>Actinomycetes</taxon>
        <taxon>Pseudonocardiales</taxon>
        <taxon>Pseudonocardiaceae</taxon>
        <taxon>Pseudonocardia</taxon>
    </lineage>
</organism>
<evidence type="ECO:0000313" key="2">
    <source>
        <dbReference type="EMBL" id="MDT0351625.1"/>
    </source>
</evidence>
<gene>
    <name evidence="2" type="ORF">RM445_19025</name>
</gene>
<comment type="caution">
    <text evidence="2">The sequence shown here is derived from an EMBL/GenBank/DDBJ whole genome shotgun (WGS) entry which is preliminary data.</text>
</comment>
<name>A0ABU2ND12_9PSEU</name>
<evidence type="ECO:0000256" key="1">
    <source>
        <dbReference type="SAM" id="MobiDB-lite"/>
    </source>
</evidence>
<dbReference type="EMBL" id="JAVREJ010000013">
    <property type="protein sequence ID" value="MDT0351625.1"/>
    <property type="molecule type" value="Genomic_DNA"/>
</dbReference>
<sequence length="135" mass="15425">MYEINFSFEHGAGVFLWCSNPDDEQRWGGNPVDPATLPISADLRAELTRLGEWYNTSLNWAYPPDPGPWRQQECDRFNTAATTALDRLRTELCAEWEVIRNFADQYEDADLDRYLADPAGFQRRPSPPPTATTTP</sequence>
<evidence type="ECO:0000313" key="3">
    <source>
        <dbReference type="Proteomes" id="UP001183202"/>
    </source>
</evidence>
<feature type="compositionally biased region" description="Pro residues" evidence="1">
    <location>
        <begin position="125"/>
        <end position="135"/>
    </location>
</feature>
<accession>A0ABU2ND12</accession>
<reference evidence="3" key="1">
    <citation type="submission" date="2023-07" db="EMBL/GenBank/DDBJ databases">
        <title>30 novel species of actinomycetes from the DSMZ collection.</title>
        <authorList>
            <person name="Nouioui I."/>
        </authorList>
    </citation>
    <scope>NUCLEOTIDE SEQUENCE [LARGE SCALE GENOMIC DNA]</scope>
    <source>
        <strain evidence="3">DSM 45834</strain>
    </source>
</reference>